<evidence type="ECO:0000256" key="4">
    <source>
        <dbReference type="ARBA" id="ARBA00022692"/>
    </source>
</evidence>
<evidence type="ECO:0000256" key="8">
    <source>
        <dbReference type="ARBA" id="ARBA00039168"/>
    </source>
</evidence>
<evidence type="ECO:0000313" key="12">
    <source>
        <dbReference type="EMBL" id="MDN3709647.1"/>
    </source>
</evidence>
<dbReference type="EMBL" id="JAUFQU010000049">
    <property type="protein sequence ID" value="MDN3709647.1"/>
    <property type="molecule type" value="Genomic_DNA"/>
</dbReference>
<dbReference type="InterPro" id="IPR000390">
    <property type="entry name" value="Small_drug/metabolite_transptr"/>
</dbReference>
<dbReference type="RefSeq" id="WP_290362566.1">
    <property type="nucleotide sequence ID" value="NZ_JAUFQU010000001.1"/>
</dbReference>
<name>A0ABT8D1D4_9FLAO</name>
<keyword evidence="3" id="KW-1003">Cell membrane</keyword>
<evidence type="ECO:0000256" key="1">
    <source>
        <dbReference type="ARBA" id="ARBA00004651"/>
    </source>
</evidence>
<evidence type="ECO:0000313" key="13">
    <source>
        <dbReference type="EMBL" id="MDN3709777.1"/>
    </source>
</evidence>
<comment type="similarity">
    <text evidence="7">Belongs to the drug/metabolite transporter (DMT) superfamily. Small multidrug resistance (SMR) (TC 2.A.7.1) family. Gdx/SugE subfamily.</text>
</comment>
<comment type="subcellular location">
    <subcellularLocation>
        <location evidence="1 9">Cell membrane</location>
        <topology evidence="1 9">Multi-pass membrane protein</topology>
    </subcellularLocation>
</comment>
<evidence type="ECO:0000256" key="10">
    <source>
        <dbReference type="SAM" id="Phobius"/>
    </source>
</evidence>
<gene>
    <name evidence="11" type="ORF">QW060_05050</name>
    <name evidence="12" type="ORF">QW060_22050</name>
    <name evidence="13" type="ORF">QW060_22805</name>
    <name evidence="14" type="ORF">QW060_22945</name>
</gene>
<evidence type="ECO:0000256" key="9">
    <source>
        <dbReference type="RuleBase" id="RU003942"/>
    </source>
</evidence>
<evidence type="ECO:0000256" key="3">
    <source>
        <dbReference type="ARBA" id="ARBA00022475"/>
    </source>
</evidence>
<dbReference type="Proteomes" id="UP001242368">
    <property type="component" value="Unassembled WGS sequence"/>
</dbReference>
<evidence type="ECO:0000256" key="7">
    <source>
        <dbReference type="ARBA" id="ARBA00038151"/>
    </source>
</evidence>
<evidence type="ECO:0000313" key="11">
    <source>
        <dbReference type="EMBL" id="MDN3706494.1"/>
    </source>
</evidence>
<accession>A0ABT8D1D4</accession>
<reference evidence="15" key="2">
    <citation type="journal article" date="2019" name="Int. J. Syst. Evol. Microbiol.">
        <title>The Global Catalogue of Microorganisms (GCM) 10K type strain sequencing project: providing services to taxonomists for standard genome sequencing and annotation.</title>
        <authorList>
            <consortium name="The Broad Institute Genomics Platform"/>
            <consortium name="The Broad Institute Genome Sequencing Center for Infectious Disease"/>
            <person name="Wu L."/>
            <person name="Ma J."/>
        </authorList>
    </citation>
    <scope>NUCLEOTIDE SEQUENCE [LARGE SCALE GENOMIC DNA]</scope>
    <source>
        <strain evidence="15">CECT 7184</strain>
    </source>
</reference>
<reference evidence="12" key="3">
    <citation type="submission" date="2023-06" db="EMBL/GenBank/DDBJ databases">
        <authorList>
            <person name="Lucena T."/>
            <person name="Sun Q."/>
        </authorList>
    </citation>
    <scope>NUCLEOTIDE SEQUENCE</scope>
    <source>
        <strain evidence="12">CECT 7184</strain>
    </source>
</reference>
<reference evidence="12" key="1">
    <citation type="journal article" date="2014" name="Int. J. Syst. Evol. Microbiol.">
        <title>Complete genome of a new Firmicutes species belonging to the dominant human colonic microbiota ('Ruminococcus bicirculans') reveals two chromosomes and a selective capacity to utilize plant glucans.</title>
        <authorList>
            <consortium name="NISC Comparative Sequencing Program"/>
            <person name="Wegmann U."/>
            <person name="Louis P."/>
            <person name="Goesmann A."/>
            <person name="Henrissat B."/>
            <person name="Duncan S.H."/>
            <person name="Flint H.J."/>
        </authorList>
    </citation>
    <scope>NUCLEOTIDE SEQUENCE</scope>
    <source>
        <strain evidence="12">CECT 7184</strain>
    </source>
</reference>
<dbReference type="EMBL" id="JAUFQU010000058">
    <property type="protein sequence ID" value="MDN3709777.1"/>
    <property type="molecule type" value="Genomic_DNA"/>
</dbReference>
<sequence>MNWILLIIAGLFEIGFTTCLGKFRETAGTTSYLWFLGFLISLIVSMALLMKATQTLPLGTAYAVWTGIGAVGTVLMGILFFKEPVDFWRLFFIFTLIASIVGLKFVSN</sequence>
<dbReference type="InterPro" id="IPR045324">
    <property type="entry name" value="Small_multidrug_res"/>
</dbReference>
<keyword evidence="5 10" id="KW-1133">Transmembrane helix</keyword>
<dbReference type="EMBL" id="JAUFQU010000001">
    <property type="protein sequence ID" value="MDN3706494.1"/>
    <property type="molecule type" value="Genomic_DNA"/>
</dbReference>
<dbReference type="PANTHER" id="PTHR30561">
    <property type="entry name" value="SMR FAMILY PROTON-DEPENDENT DRUG EFFLUX TRANSPORTER SUGE"/>
    <property type="match status" value="1"/>
</dbReference>
<feature type="transmembrane region" description="Helical" evidence="10">
    <location>
        <begin position="87"/>
        <end position="106"/>
    </location>
</feature>
<dbReference type="PANTHER" id="PTHR30561:SF0">
    <property type="entry name" value="GUANIDINIUM EXPORTER"/>
    <property type="match status" value="1"/>
</dbReference>
<keyword evidence="15" id="KW-1185">Reference proteome</keyword>
<dbReference type="InterPro" id="IPR037185">
    <property type="entry name" value="EmrE-like"/>
</dbReference>
<organism evidence="12 15">
    <name type="scientific">Paenimyroides ceti</name>
    <dbReference type="NCBI Taxonomy" id="395087"/>
    <lineage>
        <taxon>Bacteria</taxon>
        <taxon>Pseudomonadati</taxon>
        <taxon>Bacteroidota</taxon>
        <taxon>Flavobacteriia</taxon>
        <taxon>Flavobacteriales</taxon>
        <taxon>Flavobacteriaceae</taxon>
        <taxon>Paenimyroides</taxon>
    </lineage>
</organism>
<keyword evidence="6 10" id="KW-0472">Membrane</keyword>
<evidence type="ECO:0000256" key="5">
    <source>
        <dbReference type="ARBA" id="ARBA00022989"/>
    </source>
</evidence>
<dbReference type="SUPFAM" id="SSF103481">
    <property type="entry name" value="Multidrug resistance efflux transporter EmrE"/>
    <property type="match status" value="1"/>
</dbReference>
<keyword evidence="2" id="KW-0813">Transport</keyword>
<evidence type="ECO:0000256" key="2">
    <source>
        <dbReference type="ARBA" id="ARBA00022448"/>
    </source>
</evidence>
<feature type="transmembrane region" description="Helical" evidence="10">
    <location>
        <begin position="62"/>
        <end position="81"/>
    </location>
</feature>
<dbReference type="Gene3D" id="1.10.3730.20">
    <property type="match status" value="1"/>
</dbReference>
<evidence type="ECO:0000313" key="14">
    <source>
        <dbReference type="EMBL" id="MDN3709802.1"/>
    </source>
</evidence>
<protein>
    <recommendedName>
        <fullName evidence="8">Guanidinium exporter</fullName>
    </recommendedName>
</protein>
<feature type="transmembrane region" description="Helical" evidence="10">
    <location>
        <begin position="31"/>
        <end position="50"/>
    </location>
</feature>
<dbReference type="EMBL" id="JAUFQU010000059">
    <property type="protein sequence ID" value="MDN3709802.1"/>
    <property type="molecule type" value="Genomic_DNA"/>
</dbReference>
<evidence type="ECO:0000256" key="6">
    <source>
        <dbReference type="ARBA" id="ARBA00023136"/>
    </source>
</evidence>
<comment type="caution">
    <text evidence="12">The sequence shown here is derived from an EMBL/GenBank/DDBJ whole genome shotgun (WGS) entry which is preliminary data.</text>
</comment>
<evidence type="ECO:0000313" key="15">
    <source>
        <dbReference type="Proteomes" id="UP001242368"/>
    </source>
</evidence>
<dbReference type="Pfam" id="PF00893">
    <property type="entry name" value="Multi_Drug_Res"/>
    <property type="match status" value="1"/>
</dbReference>
<keyword evidence="4 9" id="KW-0812">Transmembrane</keyword>
<proteinExistence type="inferred from homology"/>